<dbReference type="CDD" id="cd02205">
    <property type="entry name" value="CBS_pair_SF"/>
    <property type="match status" value="1"/>
</dbReference>
<accession>A0A5M9HDC4</accession>
<comment type="caution">
    <text evidence="3">The sequence shown here is derived from an EMBL/GenBank/DDBJ whole genome shotgun (WGS) entry which is preliminary data.</text>
</comment>
<sequence>MDEIRKKLLLVFDQNKYLGLLSIGDLQRSIISSVDLGTPIHKIIRKDYISVKPNTSIEDVKKLMLSIRAEFMPVVTDGGELLEVHFWEDLFGSFEDAPVKQFKLPIVIMAGGFGTRLKPLTNVLPKPLLPIGKKTILEEIFDRFGKHGCDQFFISVNYKADLIEYYLRSQNLPYSLEFFKEEKPLGTAGSLTLLKGKIDQTFVVSNCDILIDQDYSEILDYHKNCGNEITIIAALKHYPIPYGIIKTGENGKLIDLKEKPELTFKINSGMYILESHLLDEIPENEFFHITQLVEKIKNRNGNIGVFPVTEKSWKDVGLLSEYIDLLKQC</sequence>
<reference evidence="3 4" key="1">
    <citation type="submission" date="2019-09" db="EMBL/GenBank/DDBJ databases">
        <title>Pararcticibacter amylolyticus gen. nov., sp. nov., isolated from a rottenly hemp rope, and reclassification of Pedobacter tournemirensis as Pararcticibacter tournemirensis comb. nov.</title>
        <authorList>
            <person name="Cai Y."/>
        </authorList>
    </citation>
    <scope>NUCLEOTIDE SEQUENCE [LARGE SCALE GENOMIC DNA]</scope>
    <source>
        <strain evidence="3 4">TF5-37.2-LB10</strain>
    </source>
</reference>
<proteinExistence type="predicted"/>
<feature type="domain" description="Nucleotidyl transferase" evidence="1">
    <location>
        <begin position="107"/>
        <end position="326"/>
    </location>
</feature>
<protein>
    <submittedName>
        <fullName evidence="3">NTP transferase domain-containing protein</fullName>
    </submittedName>
</protein>
<keyword evidence="4" id="KW-1185">Reference proteome</keyword>
<evidence type="ECO:0000313" key="4">
    <source>
        <dbReference type="Proteomes" id="UP000322918"/>
    </source>
</evidence>
<dbReference type="InterPro" id="IPR005835">
    <property type="entry name" value="NTP_transferase_dom"/>
</dbReference>
<dbReference type="InterPro" id="IPR029044">
    <property type="entry name" value="Nucleotide-diphossugar_trans"/>
</dbReference>
<keyword evidence="3" id="KW-0808">Transferase</keyword>
<dbReference type="EMBL" id="VWNE01000007">
    <property type="protein sequence ID" value="KAA8484740.1"/>
    <property type="molecule type" value="Genomic_DNA"/>
</dbReference>
<dbReference type="AlphaFoldDB" id="A0A5M9HDC4"/>
<dbReference type="OrthoDB" id="9813880at2"/>
<gene>
    <name evidence="3" type="ORF">F1649_05650</name>
</gene>
<dbReference type="SUPFAM" id="SSF54631">
    <property type="entry name" value="CBS-domain pair"/>
    <property type="match status" value="1"/>
</dbReference>
<evidence type="ECO:0000313" key="3">
    <source>
        <dbReference type="EMBL" id="KAA8484740.1"/>
    </source>
</evidence>
<dbReference type="SUPFAM" id="SSF53448">
    <property type="entry name" value="Nucleotide-diphospho-sugar transferases"/>
    <property type="match status" value="1"/>
</dbReference>
<name>A0A5M9HDC4_9SPHI</name>
<dbReference type="InterPro" id="IPR046342">
    <property type="entry name" value="CBS_dom_sf"/>
</dbReference>
<dbReference type="PANTHER" id="PTHR22572">
    <property type="entry name" value="SUGAR-1-PHOSPHATE GUANYL TRANSFERASE"/>
    <property type="match status" value="1"/>
</dbReference>
<dbReference type="Gene3D" id="3.90.550.10">
    <property type="entry name" value="Spore Coat Polysaccharide Biosynthesis Protein SpsA, Chain A"/>
    <property type="match status" value="1"/>
</dbReference>
<dbReference type="Gene3D" id="3.10.580.10">
    <property type="entry name" value="CBS-domain"/>
    <property type="match status" value="1"/>
</dbReference>
<evidence type="ECO:0000259" key="2">
    <source>
        <dbReference type="Pfam" id="PF00571"/>
    </source>
</evidence>
<feature type="domain" description="CBS" evidence="2">
    <location>
        <begin position="42"/>
        <end position="82"/>
    </location>
</feature>
<dbReference type="Pfam" id="PF00483">
    <property type="entry name" value="NTP_transferase"/>
    <property type="match status" value="1"/>
</dbReference>
<dbReference type="CDD" id="cd06426">
    <property type="entry name" value="NTP_transferase_like_2"/>
    <property type="match status" value="1"/>
</dbReference>
<dbReference type="InterPro" id="IPR000644">
    <property type="entry name" value="CBS_dom"/>
</dbReference>
<dbReference type="Pfam" id="PF00571">
    <property type="entry name" value="CBS"/>
    <property type="match status" value="1"/>
</dbReference>
<evidence type="ECO:0000259" key="1">
    <source>
        <dbReference type="Pfam" id="PF00483"/>
    </source>
</evidence>
<dbReference type="GO" id="GO:0016740">
    <property type="term" value="F:transferase activity"/>
    <property type="evidence" value="ECO:0007669"/>
    <property type="project" value="UniProtKB-KW"/>
</dbReference>
<dbReference type="Proteomes" id="UP000322918">
    <property type="component" value="Unassembled WGS sequence"/>
</dbReference>
<dbReference type="InterPro" id="IPR050486">
    <property type="entry name" value="Mannose-1P_guanyltransferase"/>
</dbReference>
<organism evidence="3 4">
    <name type="scientific">Arcticibacter tournemirensis</name>
    <dbReference type="NCBI Taxonomy" id="699437"/>
    <lineage>
        <taxon>Bacteria</taxon>
        <taxon>Pseudomonadati</taxon>
        <taxon>Bacteroidota</taxon>
        <taxon>Sphingobacteriia</taxon>
        <taxon>Sphingobacteriales</taxon>
        <taxon>Sphingobacteriaceae</taxon>
        <taxon>Arcticibacter</taxon>
    </lineage>
</organism>